<dbReference type="PANTHER" id="PTHR11558:SF11">
    <property type="entry name" value="SPERMIDINE SYNTHASE"/>
    <property type="match status" value="1"/>
</dbReference>
<feature type="transmembrane region" description="Helical" evidence="2">
    <location>
        <begin position="155"/>
        <end position="177"/>
    </location>
</feature>
<feature type="transmembrane region" description="Helical" evidence="2">
    <location>
        <begin position="229"/>
        <end position="250"/>
    </location>
</feature>
<organism evidence="3 4">
    <name type="scientific">Eiseniibacteriota bacterium</name>
    <dbReference type="NCBI Taxonomy" id="2212470"/>
    <lineage>
        <taxon>Bacteria</taxon>
        <taxon>Candidatus Eiseniibacteriota</taxon>
    </lineage>
</organism>
<evidence type="ECO:0000256" key="2">
    <source>
        <dbReference type="SAM" id="Phobius"/>
    </source>
</evidence>
<name>A0A937X8V7_UNCEI</name>
<feature type="transmembrane region" description="Helical" evidence="2">
    <location>
        <begin position="38"/>
        <end position="60"/>
    </location>
</feature>
<dbReference type="GO" id="GO:0004766">
    <property type="term" value="F:spermidine synthase activity"/>
    <property type="evidence" value="ECO:0007669"/>
    <property type="project" value="TreeGrafter"/>
</dbReference>
<dbReference type="CDD" id="cd02440">
    <property type="entry name" value="AdoMet_MTases"/>
    <property type="match status" value="1"/>
</dbReference>
<dbReference type="NCBIfam" id="NF037959">
    <property type="entry name" value="MFS_SpdSyn"/>
    <property type="match status" value="1"/>
</dbReference>
<reference evidence="3" key="1">
    <citation type="submission" date="2019-03" db="EMBL/GenBank/DDBJ databases">
        <title>Lake Tanganyika Metagenome-Assembled Genomes (MAGs).</title>
        <authorList>
            <person name="Tran P."/>
        </authorList>
    </citation>
    <scope>NUCLEOTIDE SEQUENCE</scope>
    <source>
        <strain evidence="3">M_DeepCast_400m_m2_100</strain>
    </source>
</reference>
<dbReference type="Proteomes" id="UP000748308">
    <property type="component" value="Unassembled WGS sequence"/>
</dbReference>
<proteinExistence type="predicted"/>
<keyword evidence="2" id="KW-0472">Membrane</keyword>
<feature type="transmembrane region" description="Helical" evidence="2">
    <location>
        <begin position="262"/>
        <end position="283"/>
    </location>
</feature>
<dbReference type="InterPro" id="IPR029063">
    <property type="entry name" value="SAM-dependent_MTases_sf"/>
</dbReference>
<feature type="transmembrane region" description="Helical" evidence="2">
    <location>
        <begin position="334"/>
        <end position="367"/>
    </location>
</feature>
<dbReference type="GO" id="GO:0008295">
    <property type="term" value="P:spermidine biosynthetic process"/>
    <property type="evidence" value="ECO:0007669"/>
    <property type="project" value="TreeGrafter"/>
</dbReference>
<evidence type="ECO:0000313" key="4">
    <source>
        <dbReference type="Proteomes" id="UP000748308"/>
    </source>
</evidence>
<gene>
    <name evidence="3" type="ORF">FJY75_07540</name>
</gene>
<feature type="non-terminal residue" evidence="3">
    <location>
        <position position="1"/>
    </location>
</feature>
<dbReference type="Pfam" id="PF01564">
    <property type="entry name" value="Spermine_synth"/>
    <property type="match status" value="1"/>
</dbReference>
<comment type="caution">
    <text evidence="3">The sequence shown here is derived from an EMBL/GenBank/DDBJ whole genome shotgun (WGS) entry which is preliminary data.</text>
</comment>
<feature type="transmembrane region" description="Helical" evidence="2">
    <location>
        <begin position="379"/>
        <end position="400"/>
    </location>
</feature>
<feature type="region of interest" description="Disordered" evidence="1">
    <location>
        <begin position="828"/>
        <end position="848"/>
    </location>
</feature>
<dbReference type="Gene3D" id="3.40.50.150">
    <property type="entry name" value="Vaccinia Virus protein VP39"/>
    <property type="match status" value="1"/>
</dbReference>
<sequence length="848" mass="89101">QDEREQALQLVIFLAGFSFLVYEVSWQRLLALVLGSTVTASTLVLAAFMAGLGAGAYAWSRAPGARRDARRLLGLLLAGVGGSSALGYGLVNQALPLVQTALAARGVAAGPAEAIVFALAACILLAPTFLMGGVFPLVAGLAVRSGDSIGRSLGRLYALETLGSALGGLAAGFILLGALGQRATLGLAVALDLALAAWLLARRGPAAAGPGREAPAAVPAASGGPGARAAALVAAFACGFCILALQVLWLRVLRIYLTNTSYTFALVSSLAILGAFAGSAYYARRGTGKADPVRALAVALLALAVSAGAGWLLLVRMPQILMFPFESLLADPMLRVLGIPLAASLLIVVPPAACSGFVFPLACRLVIADRARVGRGAGLVLMVNTAGAVLGPPAAAFLLLPALGAVRAALLLLVLIASAAFYALTRGGGRAPARMRAAAGAGAIALLALVLFLPSIRILPPSFIRLDREILFYRESVEGTLAVGRDRVPGGTKHTYVNNSAVIGSSYDAVKVVKMVGYLPYLLGLDCREVLVIGFGIGVTTSAIASLPAVESIECAELVAGLAEASVHYRDLNRDVAGDPRLRIIEGDGRHYLQRTGKRYDLISCDPTHPILGSGNLYTRDYFDLCRRRLNAGGMVSQYLPLHKLGPREFLGILSTFEAVFPHCAVWLGHSHAVLLGAPEPLRFDFPEWSRRAAALAGDERFHHDPYHLAATLMLTGEGIRALAPRGWIHSDDRSYTEFFAPRCLDPGNAAANLRLLIESRADPGALFSGVPEPERMARYVQGSRWLAETFFHLLSGDPRSAHQALRRAYQVNPEDRELPFLMQLHFPPAPRSGTGSATPGAGGARGG</sequence>
<feature type="transmembrane region" description="Helical" evidence="2">
    <location>
        <begin position="183"/>
        <end position="201"/>
    </location>
</feature>
<feature type="transmembrane region" description="Helical" evidence="2">
    <location>
        <begin position="406"/>
        <end position="425"/>
    </location>
</feature>
<feature type="transmembrane region" description="Helical" evidence="2">
    <location>
        <begin position="72"/>
        <end position="95"/>
    </location>
</feature>
<dbReference type="SUPFAM" id="SSF53335">
    <property type="entry name" value="S-adenosyl-L-methionine-dependent methyltransferases"/>
    <property type="match status" value="1"/>
</dbReference>
<dbReference type="EMBL" id="VGIY01000168">
    <property type="protein sequence ID" value="MBM3317690.1"/>
    <property type="molecule type" value="Genomic_DNA"/>
</dbReference>
<dbReference type="GO" id="GO:0005829">
    <property type="term" value="C:cytosol"/>
    <property type="evidence" value="ECO:0007669"/>
    <property type="project" value="TreeGrafter"/>
</dbReference>
<feature type="transmembrane region" description="Helical" evidence="2">
    <location>
        <begin position="295"/>
        <end position="314"/>
    </location>
</feature>
<evidence type="ECO:0000256" key="1">
    <source>
        <dbReference type="SAM" id="MobiDB-lite"/>
    </source>
</evidence>
<dbReference type="InterPro" id="IPR001045">
    <property type="entry name" value="Spermi_synthase"/>
</dbReference>
<protein>
    <submittedName>
        <fullName evidence="3">Fused MFS/spermidine synthase</fullName>
    </submittedName>
</protein>
<feature type="transmembrane region" description="Helical" evidence="2">
    <location>
        <begin position="7"/>
        <end position="26"/>
    </location>
</feature>
<accession>A0A937X8V7</accession>
<evidence type="ECO:0000313" key="3">
    <source>
        <dbReference type="EMBL" id="MBM3317690.1"/>
    </source>
</evidence>
<dbReference type="AlphaFoldDB" id="A0A937X8V7"/>
<keyword evidence="2" id="KW-0812">Transmembrane</keyword>
<keyword evidence="2" id="KW-1133">Transmembrane helix</keyword>
<dbReference type="PANTHER" id="PTHR11558">
    <property type="entry name" value="SPERMIDINE/SPERMINE SYNTHASE"/>
    <property type="match status" value="1"/>
</dbReference>
<feature type="transmembrane region" description="Helical" evidence="2">
    <location>
        <begin position="437"/>
        <end position="456"/>
    </location>
</feature>
<feature type="transmembrane region" description="Helical" evidence="2">
    <location>
        <begin position="115"/>
        <end position="143"/>
    </location>
</feature>